<proteinExistence type="predicted"/>
<dbReference type="FunCoup" id="A0A165FGJ3">
    <property type="interactions" value="211"/>
</dbReference>
<feature type="transmembrane region" description="Helical" evidence="8">
    <location>
        <begin position="77"/>
        <end position="103"/>
    </location>
</feature>
<dbReference type="PANTHER" id="PTHR43341">
    <property type="entry name" value="AMINO ACID PERMEASE"/>
    <property type="match status" value="1"/>
</dbReference>
<reference evidence="10 11" key="1">
    <citation type="journal article" date="2016" name="Mol. Biol. Evol.">
        <title>Comparative Genomics of Early-Diverging Mushroom-Forming Fungi Provides Insights into the Origins of Lignocellulose Decay Capabilities.</title>
        <authorList>
            <person name="Nagy L.G."/>
            <person name="Riley R."/>
            <person name="Tritt A."/>
            <person name="Adam C."/>
            <person name="Daum C."/>
            <person name="Floudas D."/>
            <person name="Sun H."/>
            <person name="Yadav J.S."/>
            <person name="Pangilinan J."/>
            <person name="Larsson K.H."/>
            <person name="Matsuura K."/>
            <person name="Barry K."/>
            <person name="Labutti K."/>
            <person name="Kuo R."/>
            <person name="Ohm R.A."/>
            <person name="Bhattacharya S.S."/>
            <person name="Shirouzu T."/>
            <person name="Yoshinaga Y."/>
            <person name="Martin F.M."/>
            <person name="Grigoriev I.V."/>
            <person name="Hibbett D.S."/>
        </authorList>
    </citation>
    <scope>NUCLEOTIDE SEQUENCE [LARGE SCALE GENOMIC DNA]</scope>
    <source>
        <strain evidence="10 11">HHB12733</strain>
    </source>
</reference>
<feature type="compositionally biased region" description="Polar residues" evidence="7">
    <location>
        <begin position="1"/>
        <end position="10"/>
    </location>
</feature>
<dbReference type="Gene3D" id="1.20.1740.10">
    <property type="entry name" value="Amino acid/polyamine transporter I"/>
    <property type="match status" value="1"/>
</dbReference>
<evidence type="ECO:0000256" key="2">
    <source>
        <dbReference type="ARBA" id="ARBA00022448"/>
    </source>
</evidence>
<evidence type="ECO:0000313" key="10">
    <source>
        <dbReference type="EMBL" id="KZT56713.1"/>
    </source>
</evidence>
<keyword evidence="4" id="KW-0029">Amino-acid transport</keyword>
<evidence type="ECO:0000256" key="8">
    <source>
        <dbReference type="SAM" id="Phobius"/>
    </source>
</evidence>
<dbReference type="AlphaFoldDB" id="A0A165FGJ3"/>
<evidence type="ECO:0000256" key="6">
    <source>
        <dbReference type="ARBA" id="ARBA00023136"/>
    </source>
</evidence>
<protein>
    <recommendedName>
        <fullName evidence="9">Amino acid permease/ SLC12A domain-containing protein</fullName>
    </recommendedName>
</protein>
<dbReference type="GO" id="GO:0016020">
    <property type="term" value="C:membrane"/>
    <property type="evidence" value="ECO:0007669"/>
    <property type="project" value="UniProtKB-SubCell"/>
</dbReference>
<accession>A0A165FGJ3</accession>
<dbReference type="EMBL" id="KV423973">
    <property type="protein sequence ID" value="KZT56713.1"/>
    <property type="molecule type" value="Genomic_DNA"/>
</dbReference>
<dbReference type="OrthoDB" id="10062876at2759"/>
<dbReference type="Pfam" id="PF00324">
    <property type="entry name" value="AA_permease"/>
    <property type="match status" value="1"/>
</dbReference>
<dbReference type="PROSITE" id="PS00218">
    <property type="entry name" value="AMINO_ACID_PERMEASE_1"/>
    <property type="match status" value="1"/>
</dbReference>
<gene>
    <name evidence="10" type="ORF">CALCODRAFT_543300</name>
</gene>
<evidence type="ECO:0000313" key="11">
    <source>
        <dbReference type="Proteomes" id="UP000076842"/>
    </source>
</evidence>
<feature type="transmembrane region" description="Helical" evidence="8">
    <location>
        <begin position="47"/>
        <end position="65"/>
    </location>
</feature>
<evidence type="ECO:0000256" key="1">
    <source>
        <dbReference type="ARBA" id="ARBA00004141"/>
    </source>
</evidence>
<evidence type="ECO:0000256" key="3">
    <source>
        <dbReference type="ARBA" id="ARBA00022692"/>
    </source>
</evidence>
<evidence type="ECO:0000256" key="4">
    <source>
        <dbReference type="ARBA" id="ARBA00022970"/>
    </source>
</evidence>
<dbReference type="PANTHER" id="PTHR43341:SF20">
    <property type="entry name" value="AAT FAMILY AMINO ACID TRANSPORTER"/>
    <property type="match status" value="1"/>
</dbReference>
<feature type="domain" description="Amino acid permease/ SLC12A" evidence="9">
    <location>
        <begin position="46"/>
        <end position="507"/>
    </location>
</feature>
<feature type="transmembrane region" description="Helical" evidence="8">
    <location>
        <begin position="452"/>
        <end position="474"/>
    </location>
</feature>
<feature type="transmembrane region" description="Helical" evidence="8">
    <location>
        <begin position="128"/>
        <end position="149"/>
    </location>
</feature>
<dbReference type="STRING" id="1353952.A0A165FGJ3"/>
<feature type="transmembrane region" description="Helical" evidence="8">
    <location>
        <begin position="156"/>
        <end position="177"/>
    </location>
</feature>
<dbReference type="Proteomes" id="UP000076842">
    <property type="component" value="Unassembled WGS sequence"/>
</dbReference>
<keyword evidence="2" id="KW-0813">Transport</keyword>
<dbReference type="InterPro" id="IPR004840">
    <property type="entry name" value="Amino_acid_permease_CS"/>
</dbReference>
<keyword evidence="5 8" id="KW-1133">Transmembrane helix</keyword>
<evidence type="ECO:0000256" key="7">
    <source>
        <dbReference type="SAM" id="MobiDB-lite"/>
    </source>
</evidence>
<dbReference type="InParanoid" id="A0A165FGJ3"/>
<keyword evidence="3 8" id="KW-0812">Transmembrane</keyword>
<keyword evidence="6 8" id="KW-0472">Membrane</keyword>
<keyword evidence="11" id="KW-1185">Reference proteome</keyword>
<dbReference type="InterPro" id="IPR050524">
    <property type="entry name" value="APC_YAT"/>
</dbReference>
<dbReference type="InterPro" id="IPR004841">
    <property type="entry name" value="AA-permease/SLC12A_dom"/>
</dbReference>
<name>A0A165FGJ3_9BASI</name>
<evidence type="ECO:0000259" key="9">
    <source>
        <dbReference type="Pfam" id="PF00324"/>
    </source>
</evidence>
<feature type="region of interest" description="Disordered" evidence="7">
    <location>
        <begin position="1"/>
        <end position="20"/>
    </location>
</feature>
<feature type="transmembrane region" description="Helical" evidence="8">
    <location>
        <begin position="278"/>
        <end position="297"/>
    </location>
</feature>
<dbReference type="FunFam" id="1.20.1740.10:FF:000006">
    <property type="entry name" value="General amino acid permease"/>
    <property type="match status" value="1"/>
</dbReference>
<feature type="transmembrane region" description="Helical" evidence="8">
    <location>
        <begin position="183"/>
        <end position="203"/>
    </location>
</feature>
<feature type="transmembrane region" description="Helical" evidence="8">
    <location>
        <begin position="406"/>
        <end position="431"/>
    </location>
</feature>
<feature type="transmembrane region" description="Helical" evidence="8">
    <location>
        <begin position="480"/>
        <end position="500"/>
    </location>
</feature>
<dbReference type="PIRSF" id="PIRSF006060">
    <property type="entry name" value="AA_transporter"/>
    <property type="match status" value="1"/>
</dbReference>
<feature type="transmembrane region" description="Helical" evidence="8">
    <location>
        <begin position="375"/>
        <end position="394"/>
    </location>
</feature>
<organism evidence="10 11">
    <name type="scientific">Calocera cornea HHB12733</name>
    <dbReference type="NCBI Taxonomy" id="1353952"/>
    <lineage>
        <taxon>Eukaryota</taxon>
        <taxon>Fungi</taxon>
        <taxon>Dikarya</taxon>
        <taxon>Basidiomycota</taxon>
        <taxon>Agaricomycotina</taxon>
        <taxon>Dacrymycetes</taxon>
        <taxon>Dacrymycetales</taxon>
        <taxon>Dacrymycetaceae</taxon>
        <taxon>Calocera</taxon>
    </lineage>
</organism>
<sequence>MSAENENSSDPGMAEKAGGGAGYPIAQPASNEEITGEKGVPLKARHVAMISIGGVIGTGLFVGTASSLASGGPVGLWLGYIVMGSITLAVMLCLGEMIAWFPIPGGHITLADRFVDPAMSFAMGWNYWYNWVITLPAELSAAAVLISFWDHKTNSGVYITVCLVVVVAINACGAGVYGEAEFWFASIKVITITGLIILGIILAGGGGPDHDRIGFRYWANPGPFNQFNGIPGTTGRFLAWWSVMTQAAFSFIGTEVVAIAAGEAKNPRKNIPKAIKRVYIRILIFYIAGTFIISLLVPYTNSSLGLKANTAAKSPFVIAIQTAGINGLPSVVNAALLTSAWSAGSSDLYSSSRALYGMALIGNAPRIFARTTRNGLPWVAVATCSLFGLLAYLGTGSVTAGTVFTYLGNMTAIAGLITWFGIGVTYLRFHAGMKAQGIPRSVLPFKAWPQPFLGWYVVISTWVICFFSGFSVFLTGGWDTGTFITNYAPFVVFPILYVSYKLASRCHTWRASEMDFKTGSDLYPIEEESPKNLVQKFWSWLHLLRKPQAWLFDPWILQQYYSPC</sequence>
<evidence type="ECO:0000256" key="5">
    <source>
        <dbReference type="ARBA" id="ARBA00022989"/>
    </source>
</evidence>
<dbReference type="GO" id="GO:0015171">
    <property type="term" value="F:amino acid transmembrane transporter activity"/>
    <property type="evidence" value="ECO:0007669"/>
    <property type="project" value="TreeGrafter"/>
</dbReference>
<feature type="transmembrane region" description="Helical" evidence="8">
    <location>
        <begin position="317"/>
        <end position="343"/>
    </location>
</feature>
<comment type="subcellular location">
    <subcellularLocation>
        <location evidence="1">Membrane</location>
        <topology evidence="1">Multi-pass membrane protein</topology>
    </subcellularLocation>
</comment>